<reference evidence="2 3" key="1">
    <citation type="journal article" date="2020" name="Nature">
        <title>Six reference-quality genomes reveal evolution of bat adaptations.</title>
        <authorList>
            <person name="Jebb D."/>
            <person name="Huang Z."/>
            <person name="Pippel M."/>
            <person name="Hughes G.M."/>
            <person name="Lavrichenko K."/>
            <person name="Devanna P."/>
            <person name="Winkler S."/>
            <person name="Jermiin L.S."/>
            <person name="Skirmuntt E.C."/>
            <person name="Katzourakis A."/>
            <person name="Burkitt-Gray L."/>
            <person name="Ray D.A."/>
            <person name="Sullivan K.A.M."/>
            <person name="Roscito J.G."/>
            <person name="Kirilenko B.M."/>
            <person name="Davalos L.M."/>
            <person name="Corthals A.P."/>
            <person name="Power M.L."/>
            <person name="Jones G."/>
            <person name="Ransome R.D."/>
            <person name="Dechmann D.K.N."/>
            <person name="Locatelli A.G."/>
            <person name="Puechmaille S.J."/>
            <person name="Fedrigo O."/>
            <person name="Jarvis E.D."/>
            <person name="Hiller M."/>
            <person name="Vernes S.C."/>
            <person name="Myers E.W."/>
            <person name="Teeling E.C."/>
        </authorList>
    </citation>
    <scope>NUCLEOTIDE SEQUENCE [LARGE SCALE GENOMIC DNA]</scope>
    <source>
        <strain evidence="2">MRouAeg1</strain>
        <tissue evidence="2">Muscle</tissue>
    </source>
</reference>
<feature type="region of interest" description="Disordered" evidence="1">
    <location>
        <begin position="28"/>
        <end position="50"/>
    </location>
</feature>
<accession>A0A7J8DIQ1</accession>
<dbReference type="Proteomes" id="UP000593571">
    <property type="component" value="Unassembled WGS sequence"/>
</dbReference>
<organism evidence="2 3">
    <name type="scientific">Rousettus aegyptiacus</name>
    <name type="common">Egyptian fruit bat</name>
    <name type="synonym">Pteropus aegyptiacus</name>
    <dbReference type="NCBI Taxonomy" id="9407"/>
    <lineage>
        <taxon>Eukaryota</taxon>
        <taxon>Metazoa</taxon>
        <taxon>Chordata</taxon>
        <taxon>Craniata</taxon>
        <taxon>Vertebrata</taxon>
        <taxon>Euteleostomi</taxon>
        <taxon>Mammalia</taxon>
        <taxon>Eutheria</taxon>
        <taxon>Laurasiatheria</taxon>
        <taxon>Chiroptera</taxon>
        <taxon>Yinpterochiroptera</taxon>
        <taxon>Pteropodoidea</taxon>
        <taxon>Pteropodidae</taxon>
        <taxon>Rousettinae</taxon>
        <taxon>Rousettus</taxon>
    </lineage>
</organism>
<name>A0A7J8DIQ1_ROUAE</name>
<dbReference type="EMBL" id="JACASE010000012">
    <property type="protein sequence ID" value="KAF6422935.1"/>
    <property type="molecule type" value="Genomic_DNA"/>
</dbReference>
<proteinExistence type="predicted"/>
<evidence type="ECO:0000313" key="3">
    <source>
        <dbReference type="Proteomes" id="UP000593571"/>
    </source>
</evidence>
<evidence type="ECO:0000313" key="2">
    <source>
        <dbReference type="EMBL" id="KAF6422935.1"/>
    </source>
</evidence>
<evidence type="ECO:0000256" key="1">
    <source>
        <dbReference type="SAM" id="MobiDB-lite"/>
    </source>
</evidence>
<feature type="compositionally biased region" description="Basic and acidic residues" evidence="1">
    <location>
        <begin position="35"/>
        <end position="48"/>
    </location>
</feature>
<keyword evidence="3" id="KW-1185">Reference proteome</keyword>
<protein>
    <submittedName>
        <fullName evidence="2">Uncharacterized protein</fullName>
    </submittedName>
</protein>
<comment type="caution">
    <text evidence="2">The sequence shown here is derived from an EMBL/GenBank/DDBJ whole genome shotgun (WGS) entry which is preliminary data.</text>
</comment>
<gene>
    <name evidence="2" type="ORF">HJG63_008721</name>
</gene>
<dbReference type="AlphaFoldDB" id="A0A7J8DIQ1"/>
<sequence>MCDGGTSGAGCSQAARFVGNRAFAMEVRPGTDSQDAPRLREPVAEARSARPGPGVILRALTMTLLCASSAFPRESAQTGTAEMRAATTTMEPRTLGPHCTKQRFQAEEKRIPKLPEPVAAGQTCFGHFMSVMDTAQGGKHPRAKAGWGS</sequence>